<organism evidence="1 2">
    <name type="scientific">Rhabditophanes sp. KR3021</name>
    <dbReference type="NCBI Taxonomy" id="114890"/>
    <lineage>
        <taxon>Eukaryota</taxon>
        <taxon>Metazoa</taxon>
        <taxon>Ecdysozoa</taxon>
        <taxon>Nematoda</taxon>
        <taxon>Chromadorea</taxon>
        <taxon>Rhabditida</taxon>
        <taxon>Tylenchina</taxon>
        <taxon>Panagrolaimomorpha</taxon>
        <taxon>Strongyloidoidea</taxon>
        <taxon>Alloionematidae</taxon>
        <taxon>Rhabditophanes</taxon>
    </lineage>
</organism>
<reference evidence="2" key="1">
    <citation type="submission" date="2016-11" db="UniProtKB">
        <authorList>
            <consortium name="WormBaseParasite"/>
        </authorList>
    </citation>
    <scope>IDENTIFICATION</scope>
    <source>
        <strain evidence="2">KR3021</strain>
    </source>
</reference>
<dbReference type="WBParaSite" id="RSKR_0001009700.1">
    <property type="protein sequence ID" value="RSKR_0001009700.1"/>
    <property type="gene ID" value="RSKR_0001009700"/>
</dbReference>
<accession>A0AC35UCU8</accession>
<proteinExistence type="predicted"/>
<name>A0AC35UCU8_9BILA</name>
<evidence type="ECO:0000313" key="2">
    <source>
        <dbReference type="WBParaSite" id="RSKR_0001009700.1"/>
    </source>
</evidence>
<protein>
    <submittedName>
        <fullName evidence="2">Dilute domain-containing protein</fullName>
    </submittedName>
</protein>
<sequence length="447" mass="51000">MNNGRRTSSSVQSPDFYQLAFAPDDDLFGDDNCQGDQSTNTSSISLMSQERITEQCEDLSKINLSKKNSFSHQLTSHTGFVKILDINEFVNRLVYGLKSAAITVIEPNLPAHIIFGALRLYDKENDEVGFTECFSQIHDAIKEMLSEESSFEIVLFWLTSSLKLLNLLRQYSTEDENVKEEWFEKNTDVQKIQRLQKVDGESFRRQLEARIESGYQCLLKKHVEPVLIPKIVPAILMHDATKSNSFEDKGLASLLNYMTSIISSLKSMSADEDLIKQIFCQLTQWLSSLALNQMMFRKDLCTFEKAVVIKHNVVELEDWLKTNKFGEFCVFLNPLIQACHLLQSQKTPNNIETLSGEMTDDLKPKQIISILKHYTPSIDFEEEEPSEDFLEALETELNKREDGNKELVMAGTYVIPLDLSKFIYSNVNLETISLPGCLRLGKACRLI</sequence>
<dbReference type="Proteomes" id="UP000095286">
    <property type="component" value="Unplaced"/>
</dbReference>
<evidence type="ECO:0000313" key="1">
    <source>
        <dbReference type="Proteomes" id="UP000095286"/>
    </source>
</evidence>